<feature type="region of interest" description="Disordered" evidence="1">
    <location>
        <begin position="1"/>
        <end position="38"/>
    </location>
</feature>
<organism evidence="2 3">
    <name type="scientific">Olpidium bornovanus</name>
    <dbReference type="NCBI Taxonomy" id="278681"/>
    <lineage>
        <taxon>Eukaryota</taxon>
        <taxon>Fungi</taxon>
        <taxon>Fungi incertae sedis</taxon>
        <taxon>Olpidiomycota</taxon>
        <taxon>Olpidiomycotina</taxon>
        <taxon>Olpidiomycetes</taxon>
        <taxon>Olpidiales</taxon>
        <taxon>Olpidiaceae</taxon>
        <taxon>Olpidium</taxon>
    </lineage>
</organism>
<feature type="non-terminal residue" evidence="2">
    <location>
        <position position="1"/>
    </location>
</feature>
<comment type="caution">
    <text evidence="2">The sequence shown here is derived from an EMBL/GenBank/DDBJ whole genome shotgun (WGS) entry which is preliminary data.</text>
</comment>
<dbReference type="AlphaFoldDB" id="A0A8H8DI46"/>
<sequence length="101" mass="11078">LEAPYPLNPNACSRPCRSRKETTRSQDSLGNCHKWESHPVDSGFPLPPVAKTHANDNAPRVLLSRGMVQAHIKERDSRAAVRRDGKAEDSALPILTVSPSI</sequence>
<dbReference type="Proteomes" id="UP000673691">
    <property type="component" value="Unassembled WGS sequence"/>
</dbReference>
<accession>A0A8H8DI46</accession>
<evidence type="ECO:0000313" key="2">
    <source>
        <dbReference type="EMBL" id="KAG5458692.1"/>
    </source>
</evidence>
<reference evidence="2 3" key="1">
    <citation type="journal article" name="Sci. Rep.">
        <title>Genome-scale phylogenetic analyses confirm Olpidium as the closest living zoosporic fungus to the non-flagellated, terrestrial fungi.</title>
        <authorList>
            <person name="Chang Y."/>
            <person name="Rochon D."/>
            <person name="Sekimoto S."/>
            <person name="Wang Y."/>
            <person name="Chovatia M."/>
            <person name="Sandor L."/>
            <person name="Salamov A."/>
            <person name="Grigoriev I.V."/>
            <person name="Stajich J.E."/>
            <person name="Spatafora J.W."/>
        </authorList>
    </citation>
    <scope>NUCLEOTIDE SEQUENCE [LARGE SCALE GENOMIC DNA]</scope>
    <source>
        <strain evidence="2">S191</strain>
    </source>
</reference>
<proteinExistence type="predicted"/>
<evidence type="ECO:0000313" key="3">
    <source>
        <dbReference type="Proteomes" id="UP000673691"/>
    </source>
</evidence>
<evidence type="ECO:0000256" key="1">
    <source>
        <dbReference type="SAM" id="MobiDB-lite"/>
    </source>
</evidence>
<gene>
    <name evidence="2" type="ORF">BJ554DRAFT_1036</name>
</gene>
<protein>
    <submittedName>
        <fullName evidence="2">Uncharacterized protein</fullName>
    </submittedName>
</protein>
<name>A0A8H8DI46_9FUNG</name>
<keyword evidence="3" id="KW-1185">Reference proteome</keyword>
<dbReference type="EMBL" id="JAEFCI010008068">
    <property type="protein sequence ID" value="KAG5458692.1"/>
    <property type="molecule type" value="Genomic_DNA"/>
</dbReference>